<organism evidence="10 11">
    <name type="scientific">Patella caerulea</name>
    <name type="common">Rayed Mediterranean limpet</name>
    <dbReference type="NCBI Taxonomy" id="87958"/>
    <lineage>
        <taxon>Eukaryota</taxon>
        <taxon>Metazoa</taxon>
        <taxon>Spiralia</taxon>
        <taxon>Lophotrochozoa</taxon>
        <taxon>Mollusca</taxon>
        <taxon>Gastropoda</taxon>
        <taxon>Patellogastropoda</taxon>
        <taxon>Patelloidea</taxon>
        <taxon>Patellidae</taxon>
        <taxon>Patella</taxon>
    </lineage>
</organism>
<evidence type="ECO:0000256" key="8">
    <source>
        <dbReference type="SAM" id="Phobius"/>
    </source>
</evidence>
<feature type="transmembrane region" description="Helical" evidence="8">
    <location>
        <begin position="146"/>
        <end position="167"/>
    </location>
</feature>
<evidence type="ECO:0000313" key="10">
    <source>
        <dbReference type="EMBL" id="KAK6172486.1"/>
    </source>
</evidence>
<dbReference type="AlphaFoldDB" id="A0AAN8J899"/>
<keyword evidence="5 8" id="KW-1133">Transmembrane helix</keyword>
<dbReference type="GO" id="GO:0005789">
    <property type="term" value="C:endoplasmic reticulum membrane"/>
    <property type="evidence" value="ECO:0007669"/>
    <property type="project" value="TreeGrafter"/>
</dbReference>
<dbReference type="InterPro" id="IPR039545">
    <property type="entry name" value="PGAP2"/>
</dbReference>
<feature type="transmembrane region" description="Helical" evidence="8">
    <location>
        <begin position="74"/>
        <end position="97"/>
    </location>
</feature>
<dbReference type="EMBL" id="JAZGQO010000011">
    <property type="protein sequence ID" value="KAK6172486.1"/>
    <property type="molecule type" value="Genomic_DNA"/>
</dbReference>
<evidence type="ECO:0000256" key="7">
    <source>
        <dbReference type="ARBA" id="ARBA00023136"/>
    </source>
</evidence>
<comment type="subcellular location">
    <subcellularLocation>
        <location evidence="1">Golgi apparatus membrane</location>
        <topology evidence="1">Multi-pass membrane protein</topology>
    </subcellularLocation>
</comment>
<reference evidence="10 11" key="1">
    <citation type="submission" date="2024-01" db="EMBL/GenBank/DDBJ databases">
        <title>The genome of the rayed Mediterranean limpet Patella caerulea (Linnaeus, 1758).</title>
        <authorList>
            <person name="Anh-Thu Weber A."/>
            <person name="Halstead-Nussloch G."/>
        </authorList>
    </citation>
    <scope>NUCLEOTIDE SEQUENCE [LARGE SCALE GENOMIC DNA]</scope>
    <source>
        <strain evidence="10">AATW-2023a</strain>
        <tissue evidence="10">Whole specimen</tissue>
    </source>
</reference>
<keyword evidence="11" id="KW-1185">Reference proteome</keyword>
<accession>A0AAN8J899</accession>
<dbReference type="GO" id="GO:0000139">
    <property type="term" value="C:Golgi membrane"/>
    <property type="evidence" value="ECO:0007669"/>
    <property type="project" value="UniProtKB-SubCell"/>
</dbReference>
<keyword evidence="3" id="KW-0337">GPI-anchor biosynthesis</keyword>
<keyword evidence="6" id="KW-0333">Golgi apparatus</keyword>
<keyword evidence="4 8" id="KW-0812">Transmembrane</keyword>
<feature type="transmembrane region" description="Helical" evidence="8">
    <location>
        <begin position="12"/>
        <end position="42"/>
    </location>
</feature>
<evidence type="ECO:0000256" key="5">
    <source>
        <dbReference type="ARBA" id="ARBA00022989"/>
    </source>
</evidence>
<sequence length="262" mass="29810">MNHEKEKDVQPVLFSISVPFLTIVVSILPAFATLFGIIWSVLFNFDAATRTHCGVYNFLPSVSAAIGQFTPQKYIWRICIALHCGPRFLLALSYYNYHTSIDTGKYDKLYKAGAALCTLLHIMENGALIILSYVSSEDNYAIHENMFITFIVASLLYMMLTCFMFSWGRTQNGRQLTRLEKKSLNYKVYVFIFNISIFLLSLYFFFRHNSHCEPTAYSFFAVCEVCVILSNIGYHASAILDFKNVTMIAPLPKAATSINKHS</sequence>
<feature type="transmembrane region" description="Helical" evidence="8">
    <location>
        <begin position="188"/>
        <end position="206"/>
    </location>
</feature>
<dbReference type="InterPro" id="IPR019402">
    <property type="entry name" value="CWH43_N"/>
</dbReference>
<dbReference type="GO" id="GO:0006506">
    <property type="term" value="P:GPI anchor biosynthetic process"/>
    <property type="evidence" value="ECO:0007669"/>
    <property type="project" value="UniProtKB-KW"/>
</dbReference>
<gene>
    <name evidence="10" type="ORF">SNE40_016124</name>
</gene>
<dbReference type="PANTHER" id="PTHR12892">
    <property type="entry name" value="FGF RECEPTOR ACTIVATING PROTEIN 1"/>
    <property type="match status" value="1"/>
</dbReference>
<dbReference type="Pfam" id="PF10277">
    <property type="entry name" value="Frag1"/>
    <property type="match status" value="1"/>
</dbReference>
<evidence type="ECO:0000313" key="11">
    <source>
        <dbReference type="Proteomes" id="UP001347796"/>
    </source>
</evidence>
<proteinExistence type="inferred from homology"/>
<dbReference type="Proteomes" id="UP001347796">
    <property type="component" value="Unassembled WGS sequence"/>
</dbReference>
<evidence type="ECO:0000256" key="4">
    <source>
        <dbReference type="ARBA" id="ARBA00022692"/>
    </source>
</evidence>
<name>A0AAN8J899_PATCE</name>
<feature type="transmembrane region" description="Helical" evidence="8">
    <location>
        <begin position="218"/>
        <end position="240"/>
    </location>
</feature>
<evidence type="ECO:0000259" key="9">
    <source>
        <dbReference type="Pfam" id="PF10277"/>
    </source>
</evidence>
<evidence type="ECO:0000256" key="1">
    <source>
        <dbReference type="ARBA" id="ARBA00004653"/>
    </source>
</evidence>
<comment type="similarity">
    <text evidence="2">Belongs to the PGAP2 family.</text>
</comment>
<feature type="domain" description="CWH43-like N-terminal" evidence="9">
    <location>
        <begin position="20"/>
        <end position="244"/>
    </location>
</feature>
<dbReference type="PANTHER" id="PTHR12892:SF11">
    <property type="entry name" value="POST-GPI ATTACHMENT TO PROTEINS FACTOR 2"/>
    <property type="match status" value="1"/>
</dbReference>
<evidence type="ECO:0000256" key="2">
    <source>
        <dbReference type="ARBA" id="ARBA00007414"/>
    </source>
</evidence>
<feature type="transmembrane region" description="Helical" evidence="8">
    <location>
        <begin position="109"/>
        <end position="134"/>
    </location>
</feature>
<evidence type="ECO:0000256" key="6">
    <source>
        <dbReference type="ARBA" id="ARBA00023034"/>
    </source>
</evidence>
<protein>
    <recommendedName>
        <fullName evidence="9">CWH43-like N-terminal domain-containing protein</fullName>
    </recommendedName>
</protein>
<keyword evidence="7 8" id="KW-0472">Membrane</keyword>
<comment type="caution">
    <text evidence="10">The sequence shown here is derived from an EMBL/GenBank/DDBJ whole genome shotgun (WGS) entry which is preliminary data.</text>
</comment>
<evidence type="ECO:0000256" key="3">
    <source>
        <dbReference type="ARBA" id="ARBA00022502"/>
    </source>
</evidence>